<evidence type="ECO:0000313" key="4">
    <source>
        <dbReference type="EMBL" id="NYZ61167.1"/>
    </source>
</evidence>
<evidence type="ECO:0000259" key="3">
    <source>
        <dbReference type="Pfam" id="PF07992"/>
    </source>
</evidence>
<dbReference type="PRINTS" id="PR00469">
    <property type="entry name" value="PNDRDTASEII"/>
</dbReference>
<dbReference type="Gene3D" id="3.50.50.60">
    <property type="entry name" value="FAD/NAD(P)-binding domain"/>
    <property type="match status" value="2"/>
</dbReference>
<dbReference type="InterPro" id="IPR036188">
    <property type="entry name" value="FAD/NAD-bd_sf"/>
</dbReference>
<dbReference type="PRINTS" id="PR00368">
    <property type="entry name" value="FADPNR"/>
</dbReference>
<gene>
    <name evidence="4" type="ORF">H0E82_00115</name>
</gene>
<dbReference type="EMBL" id="JACCJZ010000001">
    <property type="protein sequence ID" value="NYZ61167.1"/>
    <property type="molecule type" value="Genomic_DNA"/>
</dbReference>
<comment type="caution">
    <text evidence="4">The sequence shown here is derived from an EMBL/GenBank/DDBJ whole genome shotgun (WGS) entry which is preliminary data.</text>
</comment>
<dbReference type="SUPFAM" id="SSF51905">
    <property type="entry name" value="FAD/NAD(P)-binding domain"/>
    <property type="match status" value="2"/>
</dbReference>
<dbReference type="InterPro" id="IPR050097">
    <property type="entry name" value="Ferredoxin-NADP_redctase_2"/>
</dbReference>
<evidence type="ECO:0000256" key="2">
    <source>
        <dbReference type="ARBA" id="ARBA00023002"/>
    </source>
</evidence>
<dbReference type="Proteomes" id="UP000589896">
    <property type="component" value="Unassembled WGS sequence"/>
</dbReference>
<keyword evidence="1" id="KW-0285">Flavoprotein</keyword>
<organism evidence="4 5">
    <name type="scientific">Luteimonas deserti</name>
    <dbReference type="NCBI Taxonomy" id="2752306"/>
    <lineage>
        <taxon>Bacteria</taxon>
        <taxon>Pseudomonadati</taxon>
        <taxon>Pseudomonadota</taxon>
        <taxon>Gammaproteobacteria</taxon>
        <taxon>Lysobacterales</taxon>
        <taxon>Lysobacteraceae</taxon>
        <taxon>Luteimonas</taxon>
    </lineage>
</organism>
<sequence>MDGTTEVAIIGGGPAGLTAATYLRRFLRRCVVIDAGDSRARYIPESHNCPGFPQGVSGTALLGRMRTQAESFDVDTVHACVDRLERREDGFLVGAGAHRWQAAMVIVATGLSDRLPDVPWAEPALACGALRLCAICDAYEARDLHIAVYGPGAALGRHALFLRTFSKRITMIATDEDLASPAIAEAQAHGAQLLPAGGRLSFDGARCAYAVAGHAPATFDTVYPYLGHHERNRLLGGPDLGACDAGEVPVDAHQRTRVPGLYVIGDAASGLNQIAVAVGQAAIAATHAHNALPFVPR</sequence>
<dbReference type="RefSeq" id="WP_180542941.1">
    <property type="nucleotide sequence ID" value="NZ_JACCJZ010000001.1"/>
</dbReference>
<name>A0A7Z0QM39_9GAMM</name>
<protein>
    <submittedName>
        <fullName evidence="4">NAD(P)/FAD-dependent oxidoreductase</fullName>
    </submittedName>
</protein>
<evidence type="ECO:0000256" key="1">
    <source>
        <dbReference type="ARBA" id="ARBA00022630"/>
    </source>
</evidence>
<dbReference type="AlphaFoldDB" id="A0A7Z0QM39"/>
<reference evidence="4 5" key="1">
    <citation type="submission" date="2020-07" db="EMBL/GenBank/DDBJ databases">
        <title>isolation of Luteimonas sp. SJ-16.</title>
        <authorList>
            <person name="Huang X.-X."/>
            <person name="Xu L."/>
            <person name="Sun J.-Q."/>
        </authorList>
    </citation>
    <scope>NUCLEOTIDE SEQUENCE [LARGE SCALE GENOMIC DNA]</scope>
    <source>
        <strain evidence="4 5">SJ-16</strain>
    </source>
</reference>
<dbReference type="PANTHER" id="PTHR48105">
    <property type="entry name" value="THIOREDOXIN REDUCTASE 1-RELATED-RELATED"/>
    <property type="match status" value="1"/>
</dbReference>
<keyword evidence="5" id="KW-1185">Reference proteome</keyword>
<dbReference type="InterPro" id="IPR023753">
    <property type="entry name" value="FAD/NAD-binding_dom"/>
</dbReference>
<feature type="domain" description="FAD/NAD(P)-binding" evidence="3">
    <location>
        <begin position="6"/>
        <end position="281"/>
    </location>
</feature>
<accession>A0A7Z0QM39</accession>
<keyword evidence="2" id="KW-0560">Oxidoreductase</keyword>
<dbReference type="GO" id="GO:0016491">
    <property type="term" value="F:oxidoreductase activity"/>
    <property type="evidence" value="ECO:0007669"/>
    <property type="project" value="UniProtKB-KW"/>
</dbReference>
<proteinExistence type="predicted"/>
<evidence type="ECO:0000313" key="5">
    <source>
        <dbReference type="Proteomes" id="UP000589896"/>
    </source>
</evidence>
<dbReference type="Pfam" id="PF07992">
    <property type="entry name" value="Pyr_redox_2"/>
    <property type="match status" value="1"/>
</dbReference>